<evidence type="ECO:0000259" key="9">
    <source>
        <dbReference type="PROSITE" id="PS50109"/>
    </source>
</evidence>
<evidence type="ECO:0000313" key="10">
    <source>
        <dbReference type="EMBL" id="MFB9096557.1"/>
    </source>
</evidence>
<dbReference type="InterPro" id="IPR003661">
    <property type="entry name" value="HisK_dim/P_dom"/>
</dbReference>
<name>A0ABV5GML0_9FLAO</name>
<gene>
    <name evidence="10" type="ORF">ACFFVF_08530</name>
</gene>
<evidence type="ECO:0000256" key="8">
    <source>
        <dbReference type="SAM" id="Phobius"/>
    </source>
</evidence>
<dbReference type="SUPFAM" id="SSF55874">
    <property type="entry name" value="ATPase domain of HSP90 chaperone/DNA topoisomerase II/histidine kinase"/>
    <property type="match status" value="1"/>
</dbReference>
<evidence type="ECO:0000256" key="4">
    <source>
        <dbReference type="ARBA" id="ARBA00022679"/>
    </source>
</evidence>
<feature type="transmembrane region" description="Helical" evidence="8">
    <location>
        <begin position="9"/>
        <end position="29"/>
    </location>
</feature>
<dbReference type="InterPro" id="IPR005467">
    <property type="entry name" value="His_kinase_dom"/>
</dbReference>
<comment type="catalytic activity">
    <reaction evidence="1">
        <text>ATP + protein L-histidine = ADP + protein N-phospho-L-histidine.</text>
        <dbReference type="EC" id="2.7.13.3"/>
    </reaction>
</comment>
<keyword evidence="5 8" id="KW-0812">Transmembrane</keyword>
<dbReference type="InterPro" id="IPR036097">
    <property type="entry name" value="HisK_dim/P_sf"/>
</dbReference>
<evidence type="ECO:0000256" key="5">
    <source>
        <dbReference type="ARBA" id="ARBA00022692"/>
    </source>
</evidence>
<keyword evidence="11" id="KW-1185">Reference proteome</keyword>
<dbReference type="Pfam" id="PF02518">
    <property type="entry name" value="HATPase_c"/>
    <property type="match status" value="1"/>
</dbReference>
<evidence type="ECO:0000256" key="2">
    <source>
        <dbReference type="ARBA" id="ARBA00012438"/>
    </source>
</evidence>
<keyword evidence="4" id="KW-0808">Transferase</keyword>
<dbReference type="PROSITE" id="PS50109">
    <property type="entry name" value="HIS_KIN"/>
    <property type="match status" value="1"/>
</dbReference>
<dbReference type="Proteomes" id="UP001589607">
    <property type="component" value="Unassembled WGS sequence"/>
</dbReference>
<keyword evidence="6 10" id="KW-0418">Kinase</keyword>
<sequence>MKLLTKTSIYYTLFLIPILLISATFFYFFTLHEVGESSENLLSDRVDVIKEYLKENDTISVYTLQENKELNIKEISIGKTIPNTFSDTLIYSTSKKVYIANKVLKTSFVLNDKNYSITVWKSTIEIYELIEVIFYTFLILIILSLLISIYINSRISKRIWQPFWLTLEQLKRFRVTNNNVGEFEKTEIIEFNELNQSVSQMMNKMIVDFNNQKKFSENASHELQTPLAIIKSKVELLLQSENLKENDVHTLLSIDDSLVRLNRINKALLLLSKIENRQFIASSIVPVNEIIKNKISLNEEFLNNKKINLVFHSNSELSFQMNPELSYVLVNNLLQNAIRHNYEGGIINIEIKDKSLLISNSGSKKSLDINKIFNRFEKESIHTNSIGLGLSICKEIAEVSNLKLAYTFENDLHIFSIKQSSIDSLK</sequence>
<dbReference type="CDD" id="cd00075">
    <property type="entry name" value="HATPase"/>
    <property type="match status" value="1"/>
</dbReference>
<dbReference type="RefSeq" id="WP_236455724.1">
    <property type="nucleotide sequence ID" value="NZ_CBCSGE010000002.1"/>
</dbReference>
<dbReference type="InterPro" id="IPR036890">
    <property type="entry name" value="HATPase_C_sf"/>
</dbReference>
<feature type="domain" description="Histidine kinase" evidence="9">
    <location>
        <begin position="218"/>
        <end position="398"/>
    </location>
</feature>
<feature type="transmembrane region" description="Helical" evidence="8">
    <location>
        <begin position="132"/>
        <end position="151"/>
    </location>
</feature>
<reference evidence="10 11" key="1">
    <citation type="submission" date="2024-09" db="EMBL/GenBank/DDBJ databases">
        <authorList>
            <person name="Sun Q."/>
            <person name="Mori K."/>
        </authorList>
    </citation>
    <scope>NUCLEOTIDE SEQUENCE [LARGE SCALE GENOMIC DNA]</scope>
    <source>
        <strain evidence="10 11">CECT 7955</strain>
    </source>
</reference>
<organism evidence="10 11">
    <name type="scientific">Flavobacterium jumunjinense</name>
    <dbReference type="NCBI Taxonomy" id="998845"/>
    <lineage>
        <taxon>Bacteria</taxon>
        <taxon>Pseudomonadati</taxon>
        <taxon>Bacteroidota</taxon>
        <taxon>Flavobacteriia</taxon>
        <taxon>Flavobacteriales</taxon>
        <taxon>Flavobacteriaceae</taxon>
        <taxon>Flavobacterium</taxon>
    </lineage>
</organism>
<accession>A0ABV5GML0</accession>
<evidence type="ECO:0000256" key="6">
    <source>
        <dbReference type="ARBA" id="ARBA00022777"/>
    </source>
</evidence>
<keyword evidence="8" id="KW-0472">Membrane</keyword>
<dbReference type="PANTHER" id="PTHR45436">
    <property type="entry name" value="SENSOR HISTIDINE KINASE YKOH"/>
    <property type="match status" value="1"/>
</dbReference>
<evidence type="ECO:0000313" key="11">
    <source>
        <dbReference type="Proteomes" id="UP001589607"/>
    </source>
</evidence>
<dbReference type="SMART" id="SM00388">
    <property type="entry name" value="HisKA"/>
    <property type="match status" value="1"/>
</dbReference>
<dbReference type="SUPFAM" id="SSF47384">
    <property type="entry name" value="Homodimeric domain of signal transducing histidine kinase"/>
    <property type="match status" value="1"/>
</dbReference>
<dbReference type="Pfam" id="PF00512">
    <property type="entry name" value="HisKA"/>
    <property type="match status" value="1"/>
</dbReference>
<evidence type="ECO:0000256" key="1">
    <source>
        <dbReference type="ARBA" id="ARBA00000085"/>
    </source>
</evidence>
<dbReference type="EMBL" id="JBHMEY010000018">
    <property type="protein sequence ID" value="MFB9096557.1"/>
    <property type="molecule type" value="Genomic_DNA"/>
</dbReference>
<dbReference type="Gene3D" id="1.10.287.130">
    <property type="match status" value="1"/>
</dbReference>
<dbReference type="PANTHER" id="PTHR45436:SF5">
    <property type="entry name" value="SENSOR HISTIDINE KINASE TRCS"/>
    <property type="match status" value="1"/>
</dbReference>
<protein>
    <recommendedName>
        <fullName evidence="2">histidine kinase</fullName>
        <ecNumber evidence="2">2.7.13.3</ecNumber>
    </recommendedName>
</protein>
<dbReference type="InterPro" id="IPR003594">
    <property type="entry name" value="HATPase_dom"/>
</dbReference>
<dbReference type="EC" id="2.7.13.3" evidence="2"/>
<dbReference type="SMART" id="SM00387">
    <property type="entry name" value="HATPase_c"/>
    <property type="match status" value="1"/>
</dbReference>
<dbReference type="GO" id="GO:0016301">
    <property type="term" value="F:kinase activity"/>
    <property type="evidence" value="ECO:0007669"/>
    <property type="project" value="UniProtKB-KW"/>
</dbReference>
<keyword evidence="7 8" id="KW-1133">Transmembrane helix</keyword>
<dbReference type="CDD" id="cd00082">
    <property type="entry name" value="HisKA"/>
    <property type="match status" value="1"/>
</dbReference>
<evidence type="ECO:0000256" key="3">
    <source>
        <dbReference type="ARBA" id="ARBA00022553"/>
    </source>
</evidence>
<dbReference type="InterPro" id="IPR050428">
    <property type="entry name" value="TCS_sensor_his_kinase"/>
</dbReference>
<comment type="caution">
    <text evidence="10">The sequence shown here is derived from an EMBL/GenBank/DDBJ whole genome shotgun (WGS) entry which is preliminary data.</text>
</comment>
<keyword evidence="3" id="KW-0597">Phosphoprotein</keyword>
<dbReference type="Gene3D" id="3.30.565.10">
    <property type="entry name" value="Histidine kinase-like ATPase, C-terminal domain"/>
    <property type="match status" value="1"/>
</dbReference>
<evidence type="ECO:0000256" key="7">
    <source>
        <dbReference type="ARBA" id="ARBA00022989"/>
    </source>
</evidence>
<proteinExistence type="predicted"/>